<dbReference type="PANTHER" id="PTHR36932">
    <property type="entry name" value="CAPSULAR POLYSACCHARIDE BIOSYNTHESIS PROTEIN"/>
    <property type="match status" value="1"/>
</dbReference>
<accession>A0ABW5LVG0</accession>
<proteinExistence type="predicted"/>
<sequence>MYSFLLEKIIMPIGDVVNGSSYIKQLNYWRKIDLLSSEELNALQKENLATILNYASTHVPYYQGKDYENLTSFPVIDKMVIREQLDALISTEYSKKDLIPYSSSGSSGIQTTVYMTKKEQSTLRGILTHWWEWSGYKIGKPLVQTGITPNRGAVKSIKDRLFKTIYINAFSHTEEQLRLLCDKVARKNGQYFFAGYASSLNVIAEYALKNDYKIQLKGVISLGDKMFAHYRKNIQKAFKTNVFDTYGSNEGFMIAAQDDLDHYYILSPHVFVEILDDDNKPVKDGEMGHIVVTRLDCFSMPLIRYKIGDLGIKLPKEAYPENRKYGYPLLKQVVGRETDIVLLPDSTKLVVHSFTGIFEYIPEIKQFRVIQENVTGITIEYIKAEKFSDKAITRAENELREYIKDTNFSIEFKEVDYIAPTKSGKPQIIESRIKK</sequence>
<dbReference type="RefSeq" id="WP_379666477.1">
    <property type="nucleotide sequence ID" value="NZ_JBHULH010000004.1"/>
</dbReference>
<reference evidence="2" key="1">
    <citation type="journal article" date="2019" name="Int. J. Syst. Evol. Microbiol.">
        <title>The Global Catalogue of Microorganisms (GCM) 10K type strain sequencing project: providing services to taxonomists for standard genome sequencing and annotation.</title>
        <authorList>
            <consortium name="The Broad Institute Genomics Platform"/>
            <consortium name="The Broad Institute Genome Sequencing Center for Infectious Disease"/>
            <person name="Wu L."/>
            <person name="Ma J."/>
        </authorList>
    </citation>
    <scope>NUCLEOTIDE SEQUENCE [LARGE SCALE GENOMIC DNA]</scope>
    <source>
        <strain evidence="2">KCTC 52127</strain>
    </source>
</reference>
<gene>
    <name evidence="1" type="ORF">ACFSRZ_10335</name>
</gene>
<keyword evidence="2" id="KW-1185">Reference proteome</keyword>
<protein>
    <submittedName>
        <fullName evidence="1">Phenylacetate--CoA ligase family protein</fullName>
    </submittedName>
</protein>
<dbReference type="Proteomes" id="UP001597508">
    <property type="component" value="Unassembled WGS sequence"/>
</dbReference>
<name>A0ABW5LVG0_9FLAO</name>
<evidence type="ECO:0000313" key="2">
    <source>
        <dbReference type="Proteomes" id="UP001597508"/>
    </source>
</evidence>
<dbReference type="Gene3D" id="3.40.50.12780">
    <property type="entry name" value="N-terminal domain of ligase-like"/>
    <property type="match status" value="1"/>
</dbReference>
<dbReference type="GO" id="GO:0016874">
    <property type="term" value="F:ligase activity"/>
    <property type="evidence" value="ECO:0007669"/>
    <property type="project" value="UniProtKB-KW"/>
</dbReference>
<dbReference type="InterPro" id="IPR053158">
    <property type="entry name" value="CapK_Type1_Caps_Biosynth"/>
</dbReference>
<dbReference type="PANTHER" id="PTHR36932:SF1">
    <property type="entry name" value="CAPSULAR POLYSACCHARIDE BIOSYNTHESIS PROTEIN"/>
    <property type="match status" value="1"/>
</dbReference>
<dbReference type="InterPro" id="IPR042099">
    <property type="entry name" value="ANL_N_sf"/>
</dbReference>
<keyword evidence="1" id="KW-0436">Ligase</keyword>
<dbReference type="EMBL" id="JBHULH010000004">
    <property type="protein sequence ID" value="MFD2567771.1"/>
    <property type="molecule type" value="Genomic_DNA"/>
</dbReference>
<evidence type="ECO:0000313" key="1">
    <source>
        <dbReference type="EMBL" id="MFD2567771.1"/>
    </source>
</evidence>
<dbReference type="SUPFAM" id="SSF56801">
    <property type="entry name" value="Acetyl-CoA synthetase-like"/>
    <property type="match status" value="1"/>
</dbReference>
<comment type="caution">
    <text evidence="1">The sequence shown here is derived from an EMBL/GenBank/DDBJ whole genome shotgun (WGS) entry which is preliminary data.</text>
</comment>
<organism evidence="1 2">
    <name type="scientific">Pseudotenacibaculum haliotis</name>
    <dbReference type="NCBI Taxonomy" id="1862138"/>
    <lineage>
        <taxon>Bacteria</taxon>
        <taxon>Pseudomonadati</taxon>
        <taxon>Bacteroidota</taxon>
        <taxon>Flavobacteriia</taxon>
        <taxon>Flavobacteriales</taxon>
        <taxon>Flavobacteriaceae</taxon>
        <taxon>Pseudotenacibaculum</taxon>
    </lineage>
</organism>